<keyword evidence="1" id="KW-0378">Hydrolase</keyword>
<dbReference type="CDD" id="cd04302">
    <property type="entry name" value="HAD_5NT"/>
    <property type="match status" value="1"/>
</dbReference>
<evidence type="ECO:0000313" key="1">
    <source>
        <dbReference type="EMBL" id="MDT3427406.1"/>
    </source>
</evidence>
<dbReference type="EC" id="3.1.3.18" evidence="1"/>
<accession>A0ABU3H9B2</accession>
<dbReference type="PANTHER" id="PTHR43434:SF20">
    <property type="entry name" value="5'-NUCLEOTIDASE"/>
    <property type="match status" value="1"/>
</dbReference>
<dbReference type="Proteomes" id="UP001248709">
    <property type="component" value="Unassembled WGS sequence"/>
</dbReference>
<dbReference type="SFLD" id="SFLDG01129">
    <property type="entry name" value="C1.5:_HAD__Beta-PGM__Phosphata"/>
    <property type="match status" value="1"/>
</dbReference>
<gene>
    <name evidence="1" type="ORF">J2Z22_002969</name>
</gene>
<sequence>MNYSHILFDLDGTLTDPKLGITKSVQYALAKFGIAENNLDRLEPFIGPPLAHSFREFYGFSEEQAWQAVQYYREYFADKGIFENELYPGIPGLLDMLTRRQAVLIVATSKPLVFAEKILKHFKLEHFFHAVVGSGLDGTLSDKSEIIRNILEKENLEPARTVMIGDRKHDIIGAHNNGISSIGVLYGYGSAAEMEAIRPTYCLHTVQDLYEAFASDGEAAG</sequence>
<dbReference type="SFLD" id="SFLDS00003">
    <property type="entry name" value="Haloacid_Dehalogenase"/>
    <property type="match status" value="1"/>
</dbReference>
<dbReference type="InterPro" id="IPR023214">
    <property type="entry name" value="HAD_sf"/>
</dbReference>
<dbReference type="InterPro" id="IPR023198">
    <property type="entry name" value="PGP-like_dom2"/>
</dbReference>
<dbReference type="InterPro" id="IPR050155">
    <property type="entry name" value="HAD-like_hydrolase_sf"/>
</dbReference>
<dbReference type="EMBL" id="JAUSUY010000012">
    <property type="protein sequence ID" value="MDT3427406.1"/>
    <property type="molecule type" value="Genomic_DNA"/>
</dbReference>
<dbReference type="Gene3D" id="1.10.150.240">
    <property type="entry name" value="Putative phosphatase, domain 2"/>
    <property type="match status" value="1"/>
</dbReference>
<protein>
    <submittedName>
        <fullName evidence="1">Phosphoglycolate phosphatase</fullName>
        <ecNumber evidence="1">3.1.3.18</ecNumber>
    </submittedName>
</protein>
<proteinExistence type="predicted"/>
<comment type="caution">
    <text evidence="1">The sequence shown here is derived from an EMBL/GenBank/DDBJ whole genome shotgun (WGS) entry which is preliminary data.</text>
</comment>
<keyword evidence="2" id="KW-1185">Reference proteome</keyword>
<organism evidence="1 2">
    <name type="scientific">Paenibacillus forsythiae</name>
    <dbReference type="NCBI Taxonomy" id="365616"/>
    <lineage>
        <taxon>Bacteria</taxon>
        <taxon>Bacillati</taxon>
        <taxon>Bacillota</taxon>
        <taxon>Bacilli</taxon>
        <taxon>Bacillales</taxon>
        <taxon>Paenibacillaceae</taxon>
        <taxon>Paenibacillus</taxon>
    </lineage>
</organism>
<dbReference type="InterPro" id="IPR036412">
    <property type="entry name" value="HAD-like_sf"/>
</dbReference>
<dbReference type="PANTHER" id="PTHR43434">
    <property type="entry name" value="PHOSPHOGLYCOLATE PHOSPHATASE"/>
    <property type="match status" value="1"/>
</dbReference>
<dbReference type="SUPFAM" id="SSF56784">
    <property type="entry name" value="HAD-like"/>
    <property type="match status" value="1"/>
</dbReference>
<name>A0ABU3H9B2_9BACL</name>
<evidence type="ECO:0000313" key="2">
    <source>
        <dbReference type="Proteomes" id="UP001248709"/>
    </source>
</evidence>
<reference evidence="1 2" key="1">
    <citation type="submission" date="2023-07" db="EMBL/GenBank/DDBJ databases">
        <title>Genomic Encyclopedia of Type Strains, Phase IV (KMG-IV): sequencing the most valuable type-strain genomes for metagenomic binning, comparative biology and taxonomic classification.</title>
        <authorList>
            <person name="Goeker M."/>
        </authorList>
    </citation>
    <scope>NUCLEOTIDE SEQUENCE [LARGE SCALE GENOMIC DNA]</scope>
    <source>
        <strain evidence="1 2">T98</strain>
    </source>
</reference>
<dbReference type="InterPro" id="IPR041492">
    <property type="entry name" value="HAD_2"/>
</dbReference>
<dbReference type="Gene3D" id="3.40.50.1000">
    <property type="entry name" value="HAD superfamily/HAD-like"/>
    <property type="match status" value="1"/>
</dbReference>
<dbReference type="GO" id="GO:0008967">
    <property type="term" value="F:phosphoglycolate phosphatase activity"/>
    <property type="evidence" value="ECO:0007669"/>
    <property type="project" value="UniProtKB-EC"/>
</dbReference>
<dbReference type="Pfam" id="PF13419">
    <property type="entry name" value="HAD_2"/>
    <property type="match status" value="1"/>
</dbReference>